<dbReference type="AlphaFoldDB" id="A0A6B1D5S0"/>
<comment type="caution">
    <text evidence="2">The sequence shown here is derived from an EMBL/GenBank/DDBJ whole genome shotgun (WGS) entry which is preliminary data.</text>
</comment>
<proteinExistence type="predicted"/>
<protein>
    <recommendedName>
        <fullName evidence="1">Bacterial HORMA domain-containing protein</fullName>
    </recommendedName>
</protein>
<dbReference type="EMBL" id="VXMH01000028">
    <property type="protein sequence ID" value="MYC94577.1"/>
    <property type="molecule type" value="Genomic_DNA"/>
</dbReference>
<name>A0A6B1D5S0_9CHLR</name>
<gene>
    <name evidence="2" type="ORF">F4X14_06365</name>
</gene>
<sequence length="167" mass="18894">MTNTFTTSTTFTRTNAEHLASKVVSDLRGMKAYYYRPDESLIWDYYEELAELLSDGYVASVEYGFKRNGQRVVTLSYEIRTDGSLADGKSGGVFARADISGTTWFSFLEYSRKWNSLSSGAQQEIKANLPIQRSYGQAPQDGSGYWVTDRSYSSQGVGTQRRTFRPY</sequence>
<evidence type="ECO:0000259" key="1">
    <source>
        <dbReference type="Pfam" id="PF18138"/>
    </source>
</evidence>
<accession>A0A6B1D5S0</accession>
<evidence type="ECO:0000313" key="2">
    <source>
        <dbReference type="EMBL" id="MYC94577.1"/>
    </source>
</evidence>
<feature type="domain" description="Bacterial HORMA" evidence="1">
    <location>
        <begin position="1"/>
        <end position="165"/>
    </location>
</feature>
<dbReference type="InterPro" id="IPR041162">
    <property type="entry name" value="Bact_HORMA_1"/>
</dbReference>
<organism evidence="2">
    <name type="scientific">Caldilineaceae bacterium SB0661_bin_32</name>
    <dbReference type="NCBI Taxonomy" id="2605255"/>
    <lineage>
        <taxon>Bacteria</taxon>
        <taxon>Bacillati</taxon>
        <taxon>Chloroflexota</taxon>
        <taxon>Caldilineae</taxon>
        <taxon>Caldilineales</taxon>
        <taxon>Caldilineaceae</taxon>
    </lineage>
</organism>
<reference evidence="2" key="1">
    <citation type="submission" date="2019-09" db="EMBL/GenBank/DDBJ databases">
        <title>Characterisation of the sponge microbiome using genome-centric metagenomics.</title>
        <authorList>
            <person name="Engelberts J.P."/>
            <person name="Robbins S.J."/>
            <person name="De Goeij J.M."/>
            <person name="Aranda M."/>
            <person name="Bell S.C."/>
            <person name="Webster N.S."/>
        </authorList>
    </citation>
    <scope>NUCLEOTIDE SEQUENCE</scope>
    <source>
        <strain evidence="2">SB0661_bin_32</strain>
    </source>
</reference>
<dbReference type="Pfam" id="PF18138">
    <property type="entry name" value="bacHORMA_1"/>
    <property type="match status" value="1"/>
</dbReference>